<dbReference type="PANTHER" id="PTHR28022">
    <property type="entry name" value="GPI MANNOSYLTRANSFERASE 2 SUBUNIT PGA1"/>
    <property type="match status" value="1"/>
</dbReference>
<accession>A0A9P8KXT0</accession>
<sequence length="625" mass="67252">MIAAIATLLSTLLLWAGSSYANVEKVIFLGPSAIPIPPEHPNFDDLYLASLSPQRPYLRTELRASFPSDEADKGEVTWLLLENLRAGQRYELRICWAATQPTQFWLYTYTIPTVFESSTLITSLASYSESRQTLPRAVEAAEPVLSGAPGSSRGPRNVELSSILFLQIFAAADYFTSNVSLMQNVPPLDVDINGVLRQIIHFLDDESLTSLFRVDDSLSFVILRALDSLPRQLALRQLSDHALYSLARSAPIDPSPGQLALEELHNPPSYAPVYSPVNPSSGQLALGELPGPTLYSSVYPPIEPPSGQLTLGELLDPTPYSSIYSPPIEPYISGSPYAGLIGLNPFPNPSDGGSSSIRASTPGSHWTEQTASASFPSSSCQSPNSTGASSLWTPLSTSGRQSPNNDRVLTAWNHITAPISSLGPTPEPQEADMDRASSIDMSSSDDSKATSPKFRSKWLPPLLSATLPLNIEDAFAKLQAPSQGSERSDSDVSDDFGGLEDLKYLECFGLSKEDGNTEQDAISAAKVLEAVGRDSKPAGRENMRGRGSGQKSRGTTMRRSQAQGKVGGGAARGGITRRVPTKGRGTKHRKADYWKKTLGDGMASRTRLARKAVSPDRVQSASAGR</sequence>
<evidence type="ECO:0000313" key="3">
    <source>
        <dbReference type="EMBL" id="KAH0537035.1"/>
    </source>
</evidence>
<feature type="compositionally biased region" description="Basic and acidic residues" evidence="1">
    <location>
        <begin position="532"/>
        <end position="544"/>
    </location>
</feature>
<feature type="compositionally biased region" description="Low complexity" evidence="1">
    <location>
        <begin position="369"/>
        <end position="386"/>
    </location>
</feature>
<evidence type="ECO:0000256" key="1">
    <source>
        <dbReference type="SAM" id="MobiDB-lite"/>
    </source>
</evidence>
<keyword evidence="2" id="KW-0732">Signal</keyword>
<keyword evidence="4" id="KW-1185">Reference proteome</keyword>
<dbReference type="GO" id="GO:0005789">
    <property type="term" value="C:endoplasmic reticulum membrane"/>
    <property type="evidence" value="ECO:0007669"/>
    <property type="project" value="TreeGrafter"/>
</dbReference>
<dbReference type="OrthoDB" id="3360032at2759"/>
<gene>
    <name evidence="3" type="ORF">FGG08_006133</name>
</gene>
<name>A0A9P8KXT0_9PEZI</name>
<dbReference type="EMBL" id="JAGHQL010000166">
    <property type="protein sequence ID" value="KAH0537035.1"/>
    <property type="molecule type" value="Genomic_DNA"/>
</dbReference>
<feature type="compositionally biased region" description="Basic residues" evidence="1">
    <location>
        <begin position="579"/>
        <end position="590"/>
    </location>
</feature>
<protein>
    <submittedName>
        <fullName evidence="3">Uncharacterized protein</fullName>
    </submittedName>
</protein>
<dbReference type="Proteomes" id="UP000698800">
    <property type="component" value="Unassembled WGS sequence"/>
</dbReference>
<dbReference type="PANTHER" id="PTHR28022:SF1">
    <property type="entry name" value="GPI MANNOSYLTRANSFERASE 2 SUBUNIT PGA1"/>
    <property type="match status" value="1"/>
</dbReference>
<dbReference type="GO" id="GO:0000030">
    <property type="term" value="F:mannosyltransferase activity"/>
    <property type="evidence" value="ECO:0007669"/>
    <property type="project" value="TreeGrafter"/>
</dbReference>
<reference evidence="3" key="1">
    <citation type="submission" date="2021-03" db="EMBL/GenBank/DDBJ databases">
        <title>Comparative genomics and phylogenomic investigation of the class Geoglossomycetes provide insights into ecological specialization and systematics.</title>
        <authorList>
            <person name="Melie T."/>
            <person name="Pirro S."/>
            <person name="Miller A.N."/>
            <person name="Quandt A."/>
        </authorList>
    </citation>
    <scope>NUCLEOTIDE SEQUENCE</scope>
    <source>
        <strain evidence="3">GBOQ0MN5Z8</strain>
    </source>
</reference>
<dbReference type="GO" id="GO:0006506">
    <property type="term" value="P:GPI anchor biosynthetic process"/>
    <property type="evidence" value="ECO:0007669"/>
    <property type="project" value="TreeGrafter"/>
</dbReference>
<evidence type="ECO:0000313" key="4">
    <source>
        <dbReference type="Proteomes" id="UP000698800"/>
    </source>
</evidence>
<organism evidence="3 4">
    <name type="scientific">Glutinoglossum americanum</name>
    <dbReference type="NCBI Taxonomy" id="1670608"/>
    <lineage>
        <taxon>Eukaryota</taxon>
        <taxon>Fungi</taxon>
        <taxon>Dikarya</taxon>
        <taxon>Ascomycota</taxon>
        <taxon>Pezizomycotina</taxon>
        <taxon>Geoglossomycetes</taxon>
        <taxon>Geoglossales</taxon>
        <taxon>Geoglossaceae</taxon>
        <taxon>Glutinoglossum</taxon>
    </lineage>
</organism>
<comment type="caution">
    <text evidence="3">The sequence shown here is derived from an EMBL/GenBank/DDBJ whole genome shotgun (WGS) entry which is preliminary data.</text>
</comment>
<dbReference type="GO" id="GO:0031501">
    <property type="term" value="C:mannosyltransferase complex"/>
    <property type="evidence" value="ECO:0007669"/>
    <property type="project" value="TreeGrafter"/>
</dbReference>
<proteinExistence type="predicted"/>
<feature type="region of interest" description="Disordered" evidence="1">
    <location>
        <begin position="349"/>
        <end position="406"/>
    </location>
</feature>
<feature type="compositionally biased region" description="Polar residues" evidence="1">
    <location>
        <begin position="387"/>
        <end position="406"/>
    </location>
</feature>
<feature type="chain" id="PRO_5040207046" evidence="2">
    <location>
        <begin position="22"/>
        <end position="625"/>
    </location>
</feature>
<feature type="signal peptide" evidence="2">
    <location>
        <begin position="1"/>
        <end position="21"/>
    </location>
</feature>
<dbReference type="AlphaFoldDB" id="A0A9P8KXT0"/>
<evidence type="ECO:0000256" key="2">
    <source>
        <dbReference type="SAM" id="SignalP"/>
    </source>
</evidence>
<feature type="region of interest" description="Disordered" evidence="1">
    <location>
        <begin position="532"/>
        <end position="625"/>
    </location>
</feature>
<dbReference type="InterPro" id="IPR019433">
    <property type="entry name" value="GPI_ManTrfase_II_coact_Pga1"/>
</dbReference>
<feature type="compositionally biased region" description="Polar residues" evidence="1">
    <location>
        <begin position="351"/>
        <end position="368"/>
    </location>
</feature>
<feature type="compositionally biased region" description="Polar residues" evidence="1">
    <location>
        <begin position="549"/>
        <end position="561"/>
    </location>
</feature>